<keyword evidence="3" id="KW-0001">2Fe-2S</keyword>
<evidence type="ECO:0000256" key="8">
    <source>
        <dbReference type="ARBA" id="ARBA00023027"/>
    </source>
</evidence>
<keyword evidence="18" id="KW-1185">Reference proteome</keyword>
<evidence type="ECO:0000256" key="7">
    <source>
        <dbReference type="ARBA" id="ARBA00023014"/>
    </source>
</evidence>
<comment type="function">
    <text evidence="11">Required for activity of the reductase.</text>
</comment>
<keyword evidence="9" id="KW-0534">Nitrate assimilation</keyword>
<evidence type="ECO:0000256" key="3">
    <source>
        <dbReference type="ARBA" id="ARBA00022714"/>
    </source>
</evidence>
<keyword evidence="5" id="KW-0560">Oxidoreductase</keyword>
<dbReference type="AlphaFoldDB" id="A0A1Y0L5J8"/>
<dbReference type="PANTHER" id="PTHR40562:SF1">
    <property type="entry name" value="NITRITE REDUCTASE (NADH) SMALL SUBUNIT"/>
    <property type="match status" value="1"/>
</dbReference>
<gene>
    <name evidence="16" type="primary">nirD</name>
    <name evidence="16" type="ORF">A7K98_03810</name>
    <name evidence="17" type="ORF">A7K99_03810</name>
</gene>
<feature type="domain" description="Rieske" evidence="15">
    <location>
        <begin position="5"/>
        <end position="106"/>
    </location>
</feature>
<evidence type="ECO:0000256" key="10">
    <source>
        <dbReference type="ARBA" id="ARBA00050150"/>
    </source>
</evidence>
<dbReference type="GO" id="GO:0005737">
    <property type="term" value="C:cytoplasm"/>
    <property type="evidence" value="ECO:0007669"/>
    <property type="project" value="UniProtKB-SubCell"/>
</dbReference>
<dbReference type="Pfam" id="PF13806">
    <property type="entry name" value="Rieske_2"/>
    <property type="match status" value="1"/>
</dbReference>
<dbReference type="SUPFAM" id="SSF50022">
    <property type="entry name" value="ISP domain"/>
    <property type="match status" value="1"/>
</dbReference>
<dbReference type="PROSITE" id="PS51300">
    <property type="entry name" value="NIRD"/>
    <property type="match status" value="1"/>
</dbReference>
<evidence type="ECO:0000256" key="6">
    <source>
        <dbReference type="ARBA" id="ARBA00023004"/>
    </source>
</evidence>
<evidence type="ECO:0000256" key="13">
    <source>
        <dbReference type="ARBA" id="ARBA00066506"/>
    </source>
</evidence>
<evidence type="ECO:0000256" key="5">
    <source>
        <dbReference type="ARBA" id="ARBA00023002"/>
    </source>
</evidence>
<dbReference type="EMBL" id="CP015581">
    <property type="protein sequence ID" value="ARU97038.1"/>
    <property type="molecule type" value="Genomic_DNA"/>
</dbReference>
<evidence type="ECO:0000256" key="2">
    <source>
        <dbReference type="ARBA" id="ARBA00022490"/>
    </source>
</evidence>
<dbReference type="Gene3D" id="2.102.10.10">
    <property type="entry name" value="Rieske [2Fe-2S] iron-sulphur domain"/>
    <property type="match status" value="1"/>
</dbReference>
<evidence type="ECO:0000313" key="16">
    <source>
        <dbReference type="EMBL" id="ARU93000.1"/>
    </source>
</evidence>
<dbReference type="GO" id="GO:0046872">
    <property type="term" value="F:metal ion binding"/>
    <property type="evidence" value="ECO:0007669"/>
    <property type="project" value="UniProtKB-KW"/>
</dbReference>
<dbReference type="EC" id="1.7.1.15" evidence="13"/>
<dbReference type="Proteomes" id="UP000195814">
    <property type="component" value="Chromosome"/>
</dbReference>
<dbReference type="OrthoDB" id="516687at2"/>
<protein>
    <recommendedName>
        <fullName evidence="14">Nitrite reductase (NADH) small subunit</fullName>
        <ecNumber evidence="13">1.7.1.15</ecNumber>
    </recommendedName>
</protein>
<evidence type="ECO:0000259" key="15">
    <source>
        <dbReference type="PROSITE" id="PS51296"/>
    </source>
</evidence>
<dbReference type="FunFam" id="2.102.10.10:FF:000002">
    <property type="entry name" value="Nitrite reductase [NAD(P)H] small subunit"/>
    <property type="match status" value="1"/>
</dbReference>
<evidence type="ECO:0000256" key="4">
    <source>
        <dbReference type="ARBA" id="ARBA00022723"/>
    </source>
</evidence>
<dbReference type="InterPro" id="IPR036922">
    <property type="entry name" value="Rieske_2Fe-2S_sf"/>
</dbReference>
<evidence type="ECO:0000256" key="11">
    <source>
        <dbReference type="ARBA" id="ARBA00059104"/>
    </source>
</evidence>
<dbReference type="GO" id="GO:0106316">
    <property type="term" value="F:nitrite reductase (NADH) activity"/>
    <property type="evidence" value="ECO:0007669"/>
    <property type="project" value="UniProtKB-EC"/>
</dbReference>
<keyword evidence="7" id="KW-0411">Iron-sulfur</keyword>
<dbReference type="PROSITE" id="PS51296">
    <property type="entry name" value="RIESKE"/>
    <property type="match status" value="1"/>
</dbReference>
<reference evidence="18 19" key="1">
    <citation type="submission" date="2016-05" db="EMBL/GenBank/DDBJ databases">
        <title>Complete genome sequence of two 2,5-diketo-D-glunonic acid producing strain Tatumella citrea.</title>
        <authorList>
            <person name="Duan C."/>
            <person name="Yang J."/>
            <person name="Yang S."/>
        </authorList>
    </citation>
    <scope>NUCLEOTIDE SEQUENCE [LARGE SCALE GENOMIC DNA]</scope>
    <source>
        <strain evidence="17 18">ATCC 39140</strain>
        <strain evidence="16 19">DSM 13699</strain>
    </source>
</reference>
<dbReference type="NCBIfam" id="TIGR02378">
    <property type="entry name" value="nirD_assim_sml"/>
    <property type="match status" value="1"/>
</dbReference>
<evidence type="ECO:0000256" key="1">
    <source>
        <dbReference type="ARBA" id="ARBA00004496"/>
    </source>
</evidence>
<dbReference type="PANTHER" id="PTHR40562">
    <property type="match status" value="1"/>
</dbReference>
<comment type="catalytic activity">
    <reaction evidence="10">
        <text>NH4(+) + 3 NAD(+) + 2 H2O = nitrite + 3 NADH + 5 H(+)</text>
        <dbReference type="Rhea" id="RHEA:24628"/>
        <dbReference type="ChEBI" id="CHEBI:15377"/>
        <dbReference type="ChEBI" id="CHEBI:15378"/>
        <dbReference type="ChEBI" id="CHEBI:16301"/>
        <dbReference type="ChEBI" id="CHEBI:28938"/>
        <dbReference type="ChEBI" id="CHEBI:57540"/>
        <dbReference type="ChEBI" id="CHEBI:57945"/>
        <dbReference type="EC" id="1.7.1.15"/>
    </reaction>
</comment>
<accession>A0A1Y0L5J8</accession>
<evidence type="ECO:0000313" key="18">
    <source>
        <dbReference type="Proteomes" id="UP000195729"/>
    </source>
</evidence>
<evidence type="ECO:0000313" key="19">
    <source>
        <dbReference type="Proteomes" id="UP000195814"/>
    </source>
</evidence>
<dbReference type="EMBL" id="CP015579">
    <property type="protein sequence ID" value="ARU93000.1"/>
    <property type="molecule type" value="Genomic_DNA"/>
</dbReference>
<dbReference type="KEGG" id="tci:A7K98_03810"/>
<evidence type="ECO:0000256" key="9">
    <source>
        <dbReference type="ARBA" id="ARBA00023063"/>
    </source>
</evidence>
<dbReference type="NCBIfam" id="NF007066">
    <property type="entry name" value="PRK09511.1"/>
    <property type="match status" value="1"/>
</dbReference>
<dbReference type="GO" id="GO:0051537">
    <property type="term" value="F:2 iron, 2 sulfur cluster binding"/>
    <property type="evidence" value="ECO:0007669"/>
    <property type="project" value="UniProtKB-KW"/>
</dbReference>
<keyword evidence="6" id="KW-0408">Iron</keyword>
<dbReference type="RefSeq" id="WP_087487386.1">
    <property type="nucleotide sequence ID" value="NZ_CP015579.1"/>
</dbReference>
<name>A0A1Y0L5J8_TATCI</name>
<dbReference type="CDD" id="cd03529">
    <property type="entry name" value="Rieske_NirD"/>
    <property type="match status" value="1"/>
</dbReference>
<evidence type="ECO:0000313" key="17">
    <source>
        <dbReference type="EMBL" id="ARU97038.1"/>
    </source>
</evidence>
<comment type="subunit">
    <text evidence="12">Associates with NirB.</text>
</comment>
<dbReference type="GO" id="GO:0042128">
    <property type="term" value="P:nitrate assimilation"/>
    <property type="evidence" value="ECO:0007669"/>
    <property type="project" value="UniProtKB-KW"/>
</dbReference>
<evidence type="ECO:0000256" key="12">
    <source>
        <dbReference type="ARBA" id="ARBA00065371"/>
    </source>
</evidence>
<dbReference type="InterPro" id="IPR017941">
    <property type="entry name" value="Rieske_2Fe-2S"/>
</dbReference>
<sequence>MSHWTDICRVEDILPATGICALLENQQIAVFRPTQDQSLFAISNIDPFFQASVLSRGIIAGHNGELWVASPLKKQHFRLKDGWCLEDGKFSVAAYPVRVVDGRVQLQATGVIAQCDNPQPESWQANE</sequence>
<dbReference type="InterPro" id="IPR017881">
    <property type="entry name" value="NirD"/>
</dbReference>
<dbReference type="Proteomes" id="UP000195729">
    <property type="component" value="Chromosome"/>
</dbReference>
<dbReference type="InterPro" id="IPR012748">
    <property type="entry name" value="Rieske-like_NirD"/>
</dbReference>
<evidence type="ECO:0000256" key="14">
    <source>
        <dbReference type="ARBA" id="ARBA00072071"/>
    </source>
</evidence>
<dbReference type="GO" id="GO:0009344">
    <property type="term" value="C:nitrite reductase complex [NAD(P)H]"/>
    <property type="evidence" value="ECO:0007669"/>
    <property type="project" value="TreeGrafter"/>
</dbReference>
<proteinExistence type="predicted"/>
<comment type="subcellular location">
    <subcellularLocation>
        <location evidence="1">Cytoplasm</location>
    </subcellularLocation>
</comment>
<keyword evidence="8" id="KW-0520">NAD</keyword>
<keyword evidence="4" id="KW-0479">Metal-binding</keyword>
<organism evidence="16 19">
    <name type="scientific">Tatumella citrea</name>
    <name type="common">Pantoea citrea</name>
    <dbReference type="NCBI Taxonomy" id="53336"/>
    <lineage>
        <taxon>Bacteria</taxon>
        <taxon>Pseudomonadati</taxon>
        <taxon>Pseudomonadota</taxon>
        <taxon>Gammaproteobacteria</taxon>
        <taxon>Enterobacterales</taxon>
        <taxon>Erwiniaceae</taxon>
        <taxon>Tatumella</taxon>
    </lineage>
</organism>
<keyword evidence="2" id="KW-0963">Cytoplasm</keyword>